<name>A0ABY3B6F7_9BACL</name>
<dbReference type="InterPro" id="IPR053377">
    <property type="entry name" value="Iron_uptake_EfeM/EfeO"/>
</dbReference>
<comment type="subcellular location">
    <subcellularLocation>
        <location evidence="1">Cell envelope</location>
    </subcellularLocation>
</comment>
<feature type="signal peptide" evidence="4">
    <location>
        <begin position="1"/>
        <end position="19"/>
    </location>
</feature>
<accession>A0ABY3B6F7</accession>
<dbReference type="InterPro" id="IPR038352">
    <property type="entry name" value="Imelysin_sf"/>
</dbReference>
<dbReference type="PROSITE" id="PS51257">
    <property type="entry name" value="PROKAR_LIPOPROTEIN"/>
    <property type="match status" value="1"/>
</dbReference>
<gene>
    <name evidence="6" type="ORF">FKV70_15355</name>
</gene>
<keyword evidence="6" id="KW-0449">Lipoprotein</keyword>
<comment type="similarity">
    <text evidence="2">Belongs to the EfeM/EfeO family.</text>
</comment>
<dbReference type="InterPro" id="IPR018976">
    <property type="entry name" value="Imelysin-like"/>
</dbReference>
<evidence type="ECO:0000256" key="2">
    <source>
        <dbReference type="ARBA" id="ARBA00005989"/>
    </source>
</evidence>
<proteinExistence type="inferred from homology"/>
<dbReference type="InterPro" id="IPR050894">
    <property type="entry name" value="EfeM/EfeO_iron_uptake"/>
</dbReference>
<organism evidence="6 7">
    <name type="scientific">Paenibacillus ottowii</name>
    <dbReference type="NCBI Taxonomy" id="2315729"/>
    <lineage>
        <taxon>Bacteria</taxon>
        <taxon>Bacillati</taxon>
        <taxon>Bacillota</taxon>
        <taxon>Bacilli</taxon>
        <taxon>Bacillales</taxon>
        <taxon>Paenibacillaceae</taxon>
        <taxon>Paenibacillus</taxon>
    </lineage>
</organism>
<dbReference type="CDD" id="cd14656">
    <property type="entry name" value="Imelysin-like_EfeO"/>
    <property type="match status" value="1"/>
</dbReference>
<comment type="caution">
    <text evidence="6">The sequence shown here is derived from an EMBL/GenBank/DDBJ whole genome shotgun (WGS) entry which is preliminary data.</text>
</comment>
<evidence type="ECO:0000259" key="5">
    <source>
        <dbReference type="Pfam" id="PF09375"/>
    </source>
</evidence>
<evidence type="ECO:0000256" key="4">
    <source>
        <dbReference type="SAM" id="SignalP"/>
    </source>
</evidence>
<evidence type="ECO:0000256" key="1">
    <source>
        <dbReference type="ARBA" id="ARBA00004196"/>
    </source>
</evidence>
<dbReference type="PANTHER" id="PTHR39192:SF1">
    <property type="entry name" value="IRON UPTAKE SYSTEM COMPONENT EFEO"/>
    <property type="match status" value="1"/>
</dbReference>
<dbReference type="Pfam" id="PF09375">
    <property type="entry name" value="Peptidase_M75"/>
    <property type="match status" value="1"/>
</dbReference>
<dbReference type="Gene3D" id="1.20.1420.20">
    <property type="entry name" value="M75 peptidase, HXXE motif"/>
    <property type="match status" value="1"/>
</dbReference>
<feature type="chain" id="PRO_5047114646" evidence="4">
    <location>
        <begin position="20"/>
        <end position="292"/>
    </location>
</feature>
<dbReference type="EMBL" id="VIJZ01000006">
    <property type="protein sequence ID" value="TQR97858.1"/>
    <property type="molecule type" value="Genomic_DNA"/>
</dbReference>
<dbReference type="InterPro" id="IPR034981">
    <property type="entry name" value="Imelysin-like_EfeO/Algp7"/>
</dbReference>
<dbReference type="Proteomes" id="UP000319219">
    <property type="component" value="Unassembled WGS sequence"/>
</dbReference>
<dbReference type="RefSeq" id="WP_142613390.1">
    <property type="nucleotide sequence ID" value="NZ_VIJZ01000006.1"/>
</dbReference>
<dbReference type="PANTHER" id="PTHR39192">
    <property type="entry name" value="IRON UPTAKE SYSTEM COMPONENT EFEO"/>
    <property type="match status" value="1"/>
</dbReference>
<sequence length="292" mass="31940">MKLRYAVPAGVLVSSILFAGCGQTGTADTQPAATSKDTGAATQTTTAAATAPNFDQAVAAYRTYATEQCDTFVKKTEEFTNAVKAGQLDKAKSLYAPARMYYERIEPIAEALGDLDPNIDARDGDVDAADWRGFHRIEKTLWEENTTKGLNEYSDRLLSDAKLLRAKVETVNIDASLMVTGAVELLNEVSTSKVTGEEERYSHTDLYDFAANVEGAQKIYDILKTDLNQKDAALEKQIGERFTALQQELAPFKDGEGYVSYTKLKPEEIKKLSQNLDALAEPLSQMGKLLGV</sequence>
<feature type="domain" description="Imelysin-like" evidence="5">
    <location>
        <begin position="57"/>
        <end position="286"/>
    </location>
</feature>
<reference evidence="6 7" key="1">
    <citation type="submission" date="2019-07" db="EMBL/GenBank/DDBJ databases">
        <title>Paenibacillus ottowii sp. nov. isolated from a fermentation system processing bovine manure.</title>
        <authorList>
            <person name="Velazquez L.F."/>
            <person name="Rajbanshi S."/>
            <person name="Guan S."/>
            <person name="Hinchee M."/>
            <person name="Welsh A."/>
        </authorList>
    </citation>
    <scope>NUCLEOTIDE SEQUENCE [LARGE SCALE GENOMIC DNA]</scope>
    <source>
        <strain evidence="6 7">MS2379</strain>
    </source>
</reference>
<keyword evidence="7" id="KW-1185">Reference proteome</keyword>
<protein>
    <submittedName>
        <fullName evidence="6">EfeM/EfeO family lipoprotein</fullName>
    </submittedName>
</protein>
<evidence type="ECO:0000313" key="7">
    <source>
        <dbReference type="Proteomes" id="UP000319219"/>
    </source>
</evidence>
<keyword evidence="3 4" id="KW-0732">Signal</keyword>
<dbReference type="NCBIfam" id="NF041757">
    <property type="entry name" value="EfeO"/>
    <property type="match status" value="1"/>
</dbReference>
<evidence type="ECO:0000313" key="6">
    <source>
        <dbReference type="EMBL" id="TQR97858.1"/>
    </source>
</evidence>
<evidence type="ECO:0000256" key="3">
    <source>
        <dbReference type="ARBA" id="ARBA00022729"/>
    </source>
</evidence>